<keyword evidence="2" id="KW-0813">Transport</keyword>
<evidence type="ECO:0000256" key="4">
    <source>
        <dbReference type="ARBA" id="ARBA00022597"/>
    </source>
</evidence>
<dbReference type="PANTHER" id="PTHR11328">
    <property type="entry name" value="MAJOR FACILITATOR SUPERFAMILY DOMAIN-CONTAINING PROTEIN"/>
    <property type="match status" value="1"/>
</dbReference>
<comment type="caution">
    <text evidence="10">The sequence shown here is derived from an EMBL/GenBank/DDBJ whole genome shotgun (WGS) entry which is preliminary data.</text>
</comment>
<feature type="transmembrane region" description="Helical" evidence="9">
    <location>
        <begin position="338"/>
        <end position="367"/>
    </location>
</feature>
<feature type="transmembrane region" description="Helical" evidence="9">
    <location>
        <begin position="283"/>
        <end position="303"/>
    </location>
</feature>
<dbReference type="PROSITE" id="PS00872">
    <property type="entry name" value="NA_GALACTOSIDE_SYMP"/>
    <property type="match status" value="1"/>
</dbReference>
<feature type="transmembrane region" description="Helical" evidence="9">
    <location>
        <begin position="26"/>
        <end position="50"/>
    </location>
</feature>
<feature type="transmembrane region" description="Helical" evidence="9">
    <location>
        <begin position="56"/>
        <end position="78"/>
    </location>
</feature>
<evidence type="ECO:0000313" key="10">
    <source>
        <dbReference type="EMBL" id="GMA92064.1"/>
    </source>
</evidence>
<feature type="transmembrane region" description="Helical" evidence="9">
    <location>
        <begin position="388"/>
        <end position="406"/>
    </location>
</feature>
<feature type="transmembrane region" description="Helical" evidence="9">
    <location>
        <begin position="426"/>
        <end position="446"/>
    </location>
</feature>
<sequence length="474" mass="51669">MSDPSSATPRTPPPQRPMRQTIRNRYGFGIGTIGRDAAYTMISMFLLFYLSDILEVSTPVFAAITIVLVVVRAIDAIVDPFVGVLVDNTRSRFGKFKPWIVAGILASSSLMVVLFTPWAIGDAAFIAVFTVVYIAWSAAFAANDIGYWSMLPALTQNQREREKIGSFARICASIGTFSMVVGIVPISSAVGAAIGDIRWSFFWVALTIAAVMVVLQLVMVLLVREDRTIVTHSHTRFRELVSVIFRNDQLLTVAIAFLLFMTAFGVTTGLGIYYFGYVYGDEGMYAVFAAVLGVSQITALALYPLMAARLSRRTLFTIALAVVVAGYVLFFLTPPGGLVMIIIAGVGVFAAQAVIQIQLLMFIADTVEYGEHKFGRRNDSVTLSLQPFVYKLSSALANGVIGWVVIASGMKDAAGAADMTEPGVMLVKAAMFIVPGVLIAVSYLVYRRFYVLDEGRYAQIVEELRARKEEHAGT</sequence>
<keyword evidence="7 9" id="KW-1133">Transmembrane helix</keyword>
<evidence type="ECO:0000256" key="2">
    <source>
        <dbReference type="ARBA" id="ARBA00022448"/>
    </source>
</evidence>
<evidence type="ECO:0000256" key="3">
    <source>
        <dbReference type="ARBA" id="ARBA00022475"/>
    </source>
</evidence>
<dbReference type="InterPro" id="IPR039672">
    <property type="entry name" value="MFS_2"/>
</dbReference>
<keyword evidence="3" id="KW-1003">Cell membrane</keyword>
<dbReference type="PRINTS" id="PR01988">
    <property type="entry name" value="EXPORTERBACE"/>
</dbReference>
<evidence type="ECO:0000256" key="9">
    <source>
        <dbReference type="SAM" id="Phobius"/>
    </source>
</evidence>
<keyword evidence="4" id="KW-0762">Sugar transport</keyword>
<evidence type="ECO:0000256" key="8">
    <source>
        <dbReference type="ARBA" id="ARBA00023136"/>
    </source>
</evidence>
<evidence type="ECO:0000256" key="7">
    <source>
        <dbReference type="ARBA" id="ARBA00022989"/>
    </source>
</evidence>
<proteinExistence type="predicted"/>
<dbReference type="InterPro" id="IPR036259">
    <property type="entry name" value="MFS_trans_sf"/>
</dbReference>
<dbReference type="SUPFAM" id="SSF103473">
    <property type="entry name" value="MFS general substrate transporter"/>
    <property type="match status" value="1"/>
</dbReference>
<dbReference type="CDD" id="cd17332">
    <property type="entry name" value="MFS_MelB_like"/>
    <property type="match status" value="1"/>
</dbReference>
<dbReference type="Pfam" id="PF13347">
    <property type="entry name" value="MFS_2"/>
    <property type="match status" value="1"/>
</dbReference>
<name>A0ABQ6JXU5_9MICO</name>
<feature type="transmembrane region" description="Helical" evidence="9">
    <location>
        <begin position="99"/>
        <end position="120"/>
    </location>
</feature>
<keyword evidence="5 9" id="KW-0812">Transmembrane</keyword>
<feature type="transmembrane region" description="Helical" evidence="9">
    <location>
        <begin position="250"/>
        <end position="277"/>
    </location>
</feature>
<feature type="transmembrane region" description="Helical" evidence="9">
    <location>
        <begin position="126"/>
        <end position="149"/>
    </location>
</feature>
<evidence type="ECO:0000313" key="11">
    <source>
        <dbReference type="Proteomes" id="UP001157069"/>
    </source>
</evidence>
<evidence type="ECO:0000256" key="5">
    <source>
        <dbReference type="ARBA" id="ARBA00022692"/>
    </source>
</evidence>
<organism evidence="10 11">
    <name type="scientific">Homoserinibacter gongjuensis</name>
    <dbReference type="NCBI Taxonomy" id="1162968"/>
    <lineage>
        <taxon>Bacteria</taxon>
        <taxon>Bacillati</taxon>
        <taxon>Actinomycetota</taxon>
        <taxon>Actinomycetes</taxon>
        <taxon>Micrococcales</taxon>
        <taxon>Microbacteriaceae</taxon>
        <taxon>Homoserinibacter</taxon>
    </lineage>
</organism>
<protein>
    <submittedName>
        <fullName evidence="10">Melibiose:sodium transporter MelB</fullName>
    </submittedName>
</protein>
<dbReference type="Proteomes" id="UP001157069">
    <property type="component" value="Unassembled WGS sequence"/>
</dbReference>
<accession>A0ABQ6JXU5</accession>
<dbReference type="InterPro" id="IPR022324">
    <property type="entry name" value="Bacilysin_exporter_BacE_put"/>
</dbReference>
<reference evidence="11" key="1">
    <citation type="journal article" date="2019" name="Int. J. Syst. Evol. Microbiol.">
        <title>The Global Catalogue of Microorganisms (GCM) 10K type strain sequencing project: providing services to taxonomists for standard genome sequencing and annotation.</title>
        <authorList>
            <consortium name="The Broad Institute Genomics Platform"/>
            <consortium name="The Broad Institute Genome Sequencing Center for Infectious Disease"/>
            <person name="Wu L."/>
            <person name="Ma J."/>
        </authorList>
    </citation>
    <scope>NUCLEOTIDE SEQUENCE [LARGE SCALE GENOMIC DNA]</scope>
    <source>
        <strain evidence="11">NBRC 108755</strain>
    </source>
</reference>
<dbReference type="InterPro" id="IPR001927">
    <property type="entry name" value="Na/Gal_symport"/>
</dbReference>
<dbReference type="EMBL" id="BSVA01000001">
    <property type="protein sequence ID" value="GMA92064.1"/>
    <property type="molecule type" value="Genomic_DNA"/>
</dbReference>
<comment type="subcellular location">
    <subcellularLocation>
        <location evidence="1">Cell membrane</location>
        <topology evidence="1">Multi-pass membrane protein</topology>
    </subcellularLocation>
</comment>
<gene>
    <name evidence="10" type="ORF">GCM10025869_25930</name>
</gene>
<feature type="transmembrane region" description="Helical" evidence="9">
    <location>
        <begin position="170"/>
        <end position="194"/>
    </location>
</feature>
<keyword evidence="8 9" id="KW-0472">Membrane</keyword>
<keyword evidence="6" id="KW-0769">Symport</keyword>
<evidence type="ECO:0000256" key="6">
    <source>
        <dbReference type="ARBA" id="ARBA00022847"/>
    </source>
</evidence>
<feature type="transmembrane region" description="Helical" evidence="9">
    <location>
        <begin position="200"/>
        <end position="223"/>
    </location>
</feature>
<dbReference type="NCBIfam" id="TIGR00792">
    <property type="entry name" value="gph"/>
    <property type="match status" value="1"/>
</dbReference>
<dbReference type="InterPro" id="IPR018043">
    <property type="entry name" value="Na/Gal_symport_CS"/>
</dbReference>
<dbReference type="Gene3D" id="1.20.1250.20">
    <property type="entry name" value="MFS general substrate transporter like domains"/>
    <property type="match status" value="1"/>
</dbReference>
<keyword evidence="11" id="KW-1185">Reference proteome</keyword>
<evidence type="ECO:0000256" key="1">
    <source>
        <dbReference type="ARBA" id="ARBA00004651"/>
    </source>
</evidence>
<feature type="transmembrane region" description="Helical" evidence="9">
    <location>
        <begin position="315"/>
        <end position="332"/>
    </location>
</feature>
<dbReference type="PANTHER" id="PTHR11328:SF36">
    <property type="entry name" value="MELIBIOSE PERMEASE"/>
    <property type="match status" value="1"/>
</dbReference>